<evidence type="ECO:0000313" key="2">
    <source>
        <dbReference type="Proteomes" id="UP001189624"/>
    </source>
</evidence>
<dbReference type="AlphaFoldDB" id="A0AA86VQ21"/>
<reference evidence="1" key="1">
    <citation type="submission" date="2023-10" db="EMBL/GenBank/DDBJ databases">
        <authorList>
            <person name="Domelevo Entfellner J.-B."/>
        </authorList>
    </citation>
    <scope>NUCLEOTIDE SEQUENCE</scope>
</reference>
<keyword evidence="2" id="KW-1185">Reference proteome</keyword>
<name>A0AA86VQ21_9FABA</name>
<protein>
    <submittedName>
        <fullName evidence="1">Uncharacterized protein</fullName>
    </submittedName>
</protein>
<proteinExistence type="predicted"/>
<gene>
    <name evidence="1" type="ORF">AYBTSS11_LOCUS25615</name>
</gene>
<accession>A0AA86VQ21</accession>
<organism evidence="1 2">
    <name type="scientific">Sphenostylis stenocarpa</name>
    <dbReference type="NCBI Taxonomy" id="92480"/>
    <lineage>
        <taxon>Eukaryota</taxon>
        <taxon>Viridiplantae</taxon>
        <taxon>Streptophyta</taxon>
        <taxon>Embryophyta</taxon>
        <taxon>Tracheophyta</taxon>
        <taxon>Spermatophyta</taxon>
        <taxon>Magnoliopsida</taxon>
        <taxon>eudicotyledons</taxon>
        <taxon>Gunneridae</taxon>
        <taxon>Pentapetalae</taxon>
        <taxon>rosids</taxon>
        <taxon>fabids</taxon>
        <taxon>Fabales</taxon>
        <taxon>Fabaceae</taxon>
        <taxon>Papilionoideae</taxon>
        <taxon>50 kb inversion clade</taxon>
        <taxon>NPAAA clade</taxon>
        <taxon>indigoferoid/millettioid clade</taxon>
        <taxon>Phaseoleae</taxon>
        <taxon>Sphenostylis</taxon>
    </lineage>
</organism>
<evidence type="ECO:0000313" key="1">
    <source>
        <dbReference type="EMBL" id="CAJ1973551.1"/>
    </source>
</evidence>
<dbReference type="Proteomes" id="UP001189624">
    <property type="component" value="Chromosome 9"/>
</dbReference>
<dbReference type="EMBL" id="OY731406">
    <property type="protein sequence ID" value="CAJ1973551.1"/>
    <property type="molecule type" value="Genomic_DNA"/>
</dbReference>
<sequence length="70" mass="7959">MAYTLALHIKMIVDRDVDAWCWGRVKMDAVTFIFTGNLKDLASVGGRNSETFTQTRSLRYSCYGIVHART</sequence>
<dbReference type="Gramene" id="rna-AYBTSS11_LOCUS25615">
    <property type="protein sequence ID" value="CAJ1973551.1"/>
    <property type="gene ID" value="gene-AYBTSS11_LOCUS25615"/>
</dbReference>